<protein>
    <recommendedName>
        <fullName evidence="3">Lipoprotein</fullName>
    </recommendedName>
</protein>
<dbReference type="AlphaFoldDB" id="A0A1Y0I1N4"/>
<evidence type="ECO:0000313" key="2">
    <source>
        <dbReference type="Proteomes" id="UP000196027"/>
    </source>
</evidence>
<sequence length="388" mass="42226">MPSFPKSVLSLVIGVPMTLVLTGCGSSGPSVEPSSCSDPSLRVNYGRGTFRVTENLSRTYFDDFLKGSRASDGSQSESGQLLLAFLTEKIMVATGASGDPASVNSYNNPLDLIEEAIANDEIANINDGRRMIQQSIADDVSCVYNNNHIVGNRGVFIQAEDSELEYRYTIDFRNSVNSTNPNGDFVTRTIVETTSTQDGSPVDDNLSLQTGATFSSATYSASTFAAQGYDTPWTLIGSFATNDTASATIEKDFLTHNSDTAEYADEEAFTPAPSVDPVKRLKFVIDYSSTEVSIYTSSFIDALEWRCTEGSTACATTLNGETLTNGTILFDPSEELISSIRQLQRDSQFVSDNPEWEVVNYEDPNYDTLDAEPLETYIGTPVLNRAFN</sequence>
<organism evidence="1 2">
    <name type="scientific">Oleiphilus messinensis</name>
    <dbReference type="NCBI Taxonomy" id="141451"/>
    <lineage>
        <taxon>Bacteria</taxon>
        <taxon>Pseudomonadati</taxon>
        <taxon>Pseudomonadota</taxon>
        <taxon>Gammaproteobacteria</taxon>
        <taxon>Oceanospirillales</taxon>
        <taxon>Oleiphilaceae</taxon>
        <taxon>Oleiphilus</taxon>
    </lineage>
</organism>
<dbReference type="EMBL" id="CP021425">
    <property type="protein sequence ID" value="ARU54170.1"/>
    <property type="molecule type" value="Genomic_DNA"/>
</dbReference>
<dbReference type="OrthoDB" id="6354562at2"/>
<gene>
    <name evidence="1" type="ORF">OLMES_0061</name>
</gene>
<dbReference type="Proteomes" id="UP000196027">
    <property type="component" value="Chromosome"/>
</dbReference>
<evidence type="ECO:0000313" key="1">
    <source>
        <dbReference type="EMBL" id="ARU54170.1"/>
    </source>
</evidence>
<keyword evidence="2" id="KW-1185">Reference proteome</keyword>
<dbReference type="KEGG" id="ome:OLMES_0061"/>
<dbReference type="RefSeq" id="WP_087459401.1">
    <property type="nucleotide sequence ID" value="NZ_CP021425.1"/>
</dbReference>
<evidence type="ECO:0008006" key="3">
    <source>
        <dbReference type="Google" id="ProtNLM"/>
    </source>
</evidence>
<accession>A0A1Y0I1N4</accession>
<reference evidence="1 2" key="1">
    <citation type="submission" date="2017-05" db="EMBL/GenBank/DDBJ databases">
        <title>Genomic insights into alkan degradation activity of Oleiphilus messinensis.</title>
        <authorList>
            <person name="Kozyavkin S.A."/>
            <person name="Slesarev A.I."/>
            <person name="Golyshin P.N."/>
            <person name="Korzhenkov A."/>
            <person name="Golyshina O.N."/>
            <person name="Toshchakov S.V."/>
        </authorList>
    </citation>
    <scope>NUCLEOTIDE SEQUENCE [LARGE SCALE GENOMIC DNA]</scope>
    <source>
        <strain evidence="1 2">ME102</strain>
    </source>
</reference>
<proteinExistence type="predicted"/>
<dbReference type="PROSITE" id="PS51257">
    <property type="entry name" value="PROKAR_LIPOPROTEIN"/>
    <property type="match status" value="1"/>
</dbReference>
<name>A0A1Y0I1N4_9GAMM</name>